<dbReference type="HOGENOM" id="CLU_1360325_0_0_1"/>
<name>R7YLB0_CONA1</name>
<dbReference type="OMA" id="PTAYCEV"/>
<evidence type="ECO:0008006" key="5">
    <source>
        <dbReference type="Google" id="ProtNLM"/>
    </source>
</evidence>
<organism evidence="3 4">
    <name type="scientific">Coniosporium apollinis (strain CBS 100218)</name>
    <name type="common">Rock-inhabiting black yeast</name>
    <dbReference type="NCBI Taxonomy" id="1168221"/>
    <lineage>
        <taxon>Eukaryota</taxon>
        <taxon>Fungi</taxon>
        <taxon>Dikarya</taxon>
        <taxon>Ascomycota</taxon>
        <taxon>Pezizomycotina</taxon>
        <taxon>Dothideomycetes</taxon>
        <taxon>Dothideomycetes incertae sedis</taxon>
        <taxon>Coniosporium</taxon>
    </lineage>
</organism>
<feature type="signal peptide" evidence="2">
    <location>
        <begin position="1"/>
        <end position="19"/>
    </location>
</feature>
<keyword evidence="2" id="KW-0732">Signal</keyword>
<proteinExistence type="predicted"/>
<dbReference type="GeneID" id="19899247"/>
<feature type="region of interest" description="Disordered" evidence="1">
    <location>
        <begin position="139"/>
        <end position="171"/>
    </location>
</feature>
<keyword evidence="4" id="KW-1185">Reference proteome</keyword>
<dbReference type="OrthoDB" id="5152093at2759"/>
<dbReference type="AlphaFoldDB" id="R7YLB0"/>
<dbReference type="STRING" id="1168221.R7YLB0"/>
<dbReference type="RefSeq" id="XP_007778029.1">
    <property type="nucleotide sequence ID" value="XM_007779839.1"/>
</dbReference>
<protein>
    <recommendedName>
        <fullName evidence="5">Granulins domain-containing protein</fullName>
    </recommendedName>
</protein>
<dbReference type="Proteomes" id="UP000016924">
    <property type="component" value="Unassembled WGS sequence"/>
</dbReference>
<accession>R7YLB0</accession>
<feature type="chain" id="PRO_5004449802" description="Granulins domain-containing protein" evidence="2">
    <location>
        <begin position="20"/>
        <end position="201"/>
    </location>
</feature>
<sequence>MFSSSTLSLTVLLAGLTLAQHAPALFPRQSYVPCVEQVNRKPCGSDVLCIPTTWTCCQKQQGGCSPGNACFLDDNGDDCCCPVGRTCSGVCGAVTFVDATTRVSTIVEPTTVPVPTSVTVSSAEAFSSVILGTTSTASSLPALSSSSSSSHLPLLTSTTNVTTPTSTRPSPSMFTGGAVGVGFTHSELLAAALLAGMQWVL</sequence>
<reference evidence="4" key="1">
    <citation type="submission" date="2012-06" db="EMBL/GenBank/DDBJ databases">
        <title>The genome sequence of Coniosporium apollinis CBS 100218.</title>
        <authorList>
            <consortium name="The Broad Institute Genome Sequencing Platform"/>
            <person name="Cuomo C."/>
            <person name="Gorbushina A."/>
            <person name="Noack S."/>
            <person name="Walker B."/>
            <person name="Young S.K."/>
            <person name="Zeng Q."/>
            <person name="Gargeya S."/>
            <person name="Fitzgerald M."/>
            <person name="Haas B."/>
            <person name="Abouelleil A."/>
            <person name="Alvarado L."/>
            <person name="Arachchi H.M."/>
            <person name="Berlin A.M."/>
            <person name="Chapman S.B."/>
            <person name="Goldberg J."/>
            <person name="Griggs A."/>
            <person name="Gujja S."/>
            <person name="Hansen M."/>
            <person name="Howarth C."/>
            <person name="Imamovic A."/>
            <person name="Larimer J."/>
            <person name="McCowan C."/>
            <person name="Montmayeur A."/>
            <person name="Murphy C."/>
            <person name="Neiman D."/>
            <person name="Pearson M."/>
            <person name="Priest M."/>
            <person name="Roberts A."/>
            <person name="Saif S."/>
            <person name="Shea T."/>
            <person name="Sisk P."/>
            <person name="Sykes S."/>
            <person name="Wortman J."/>
            <person name="Nusbaum C."/>
            <person name="Birren B."/>
        </authorList>
    </citation>
    <scope>NUCLEOTIDE SEQUENCE [LARGE SCALE GENOMIC DNA]</scope>
    <source>
        <strain evidence="4">CBS 100218</strain>
    </source>
</reference>
<evidence type="ECO:0000256" key="2">
    <source>
        <dbReference type="SAM" id="SignalP"/>
    </source>
</evidence>
<evidence type="ECO:0000256" key="1">
    <source>
        <dbReference type="SAM" id="MobiDB-lite"/>
    </source>
</evidence>
<evidence type="ECO:0000313" key="3">
    <source>
        <dbReference type="EMBL" id="EON62712.1"/>
    </source>
</evidence>
<evidence type="ECO:0000313" key="4">
    <source>
        <dbReference type="Proteomes" id="UP000016924"/>
    </source>
</evidence>
<dbReference type="EMBL" id="JH767560">
    <property type="protein sequence ID" value="EON62712.1"/>
    <property type="molecule type" value="Genomic_DNA"/>
</dbReference>
<gene>
    <name evidence="3" type="ORF">W97_01936</name>
</gene>
<dbReference type="eggNOG" id="ENOG502QQ2D">
    <property type="taxonomic scope" value="Eukaryota"/>
</dbReference>